<organism evidence="1 2">
    <name type="scientific">Brevirhabdus pacifica</name>
    <dbReference type="NCBI Taxonomy" id="1267768"/>
    <lineage>
        <taxon>Bacteria</taxon>
        <taxon>Pseudomonadati</taxon>
        <taxon>Pseudomonadota</taxon>
        <taxon>Alphaproteobacteria</taxon>
        <taxon>Rhodobacterales</taxon>
        <taxon>Paracoccaceae</taxon>
        <taxon>Brevirhabdus</taxon>
    </lineage>
</organism>
<dbReference type="RefSeq" id="WP_076980201.1">
    <property type="nucleotide sequence ID" value="NZ_CP019124.1"/>
</dbReference>
<dbReference type="AlphaFoldDB" id="A0A1U7DJL2"/>
<protein>
    <submittedName>
        <fullName evidence="1">Uncharacterized protein</fullName>
    </submittedName>
</protein>
<dbReference type="STRING" id="1267768.BV394_10985"/>
<sequence length="138" mass="15439">MARRQWTSGEADRAEFREERRSLFRITVAPTIWALHFAASYAVAGLTCARLADDGPDVVLMRLVIGAGTLVALGLIVWLGWRSWQQWDASDEGRRLDDQPTSRDRHRFLGHAAFLLSIVSFIGVIYTVLPVLLIGSCL</sequence>
<reference evidence="1 2" key="1">
    <citation type="submission" date="2017-01" db="EMBL/GenBank/DDBJ databases">
        <title>Genomic analysis of Xuhuaishuia manganoxidans DY6-4.</title>
        <authorList>
            <person name="Wang X."/>
        </authorList>
    </citation>
    <scope>NUCLEOTIDE SEQUENCE [LARGE SCALE GENOMIC DNA]</scope>
    <source>
        <strain evidence="1 2">DY6-4</strain>
    </source>
</reference>
<evidence type="ECO:0000313" key="2">
    <source>
        <dbReference type="Proteomes" id="UP000187266"/>
    </source>
</evidence>
<proteinExistence type="predicted"/>
<accession>A0A1U7DJL2</accession>
<evidence type="ECO:0000313" key="1">
    <source>
        <dbReference type="EMBL" id="APX90184.1"/>
    </source>
</evidence>
<gene>
    <name evidence="1" type="ORF">BV394_10985</name>
</gene>
<keyword evidence="2" id="KW-1185">Reference proteome</keyword>
<dbReference type="OrthoDB" id="7264282at2"/>
<dbReference type="EMBL" id="CP019124">
    <property type="protein sequence ID" value="APX90184.1"/>
    <property type="molecule type" value="Genomic_DNA"/>
</dbReference>
<accession>A0A2M9D508</accession>
<name>A0A1U7DJL2_9RHOB</name>
<dbReference type="Proteomes" id="UP000187266">
    <property type="component" value="Chromosome"/>
</dbReference>